<dbReference type="FunCoup" id="A0A1Q6DUD8">
    <property type="interactions" value="113"/>
</dbReference>
<dbReference type="InterPro" id="IPR012340">
    <property type="entry name" value="NA-bd_OB-fold"/>
</dbReference>
<feature type="domain" description="S1-like" evidence="6">
    <location>
        <begin position="10"/>
        <end position="82"/>
    </location>
</feature>
<comment type="caution">
    <text evidence="7">The sequence shown here is derived from an EMBL/GenBank/DDBJ whole genome shotgun (WGS) entry which is preliminary data.</text>
</comment>
<evidence type="ECO:0000256" key="2">
    <source>
        <dbReference type="HAMAP-Rule" id="MF_00216"/>
    </source>
</evidence>
<name>A0A1Q6DUD8_METT1</name>
<dbReference type="GO" id="GO:0003743">
    <property type="term" value="F:translation initiation factor activity"/>
    <property type="evidence" value="ECO:0007669"/>
    <property type="project" value="UniProtKB-UniRule"/>
</dbReference>
<feature type="region of interest" description="Disordered" evidence="5">
    <location>
        <begin position="1"/>
        <end position="20"/>
    </location>
</feature>
<accession>A0A1Q6DUD8</accession>
<dbReference type="InterPro" id="IPR001253">
    <property type="entry name" value="TIF_eIF-1A"/>
</dbReference>
<gene>
    <name evidence="2" type="primary">eif1a</name>
    <name evidence="7" type="ORF">BTN85_0468</name>
</gene>
<keyword evidence="8" id="KW-1185">Reference proteome</keyword>
<dbReference type="GO" id="GO:0003723">
    <property type="term" value="F:RNA binding"/>
    <property type="evidence" value="ECO:0007669"/>
    <property type="project" value="InterPro"/>
</dbReference>
<evidence type="ECO:0000256" key="3">
    <source>
        <dbReference type="PROSITE-ProRule" id="PRU00181"/>
    </source>
</evidence>
<dbReference type="SMART" id="SM00652">
    <property type="entry name" value="eIF1a"/>
    <property type="match status" value="1"/>
</dbReference>
<protein>
    <recommendedName>
        <fullName evidence="2">Translation initiation factor 1A</fullName>
        <shortName evidence="2">aIF-1A</shortName>
    </recommendedName>
</protein>
<dbReference type="SUPFAM" id="SSF50249">
    <property type="entry name" value="Nucleic acid-binding proteins"/>
    <property type="match status" value="1"/>
</dbReference>
<keyword evidence="2 3" id="KW-0648">Protein biosynthesis</keyword>
<comment type="similarity">
    <text evidence="2 4">Belongs to the eIF-1A family.</text>
</comment>
<reference evidence="7" key="1">
    <citation type="submission" date="2016-12" db="EMBL/GenBank/DDBJ databases">
        <title>Discovery of methanogenic haloarchaea.</title>
        <authorList>
            <person name="Sorokin D.Y."/>
            <person name="Makarova K.S."/>
            <person name="Abbas B."/>
            <person name="Ferrer M."/>
            <person name="Golyshin P.N."/>
        </authorList>
    </citation>
    <scope>NUCLEOTIDE SEQUENCE [LARGE SCALE GENOMIC DNA]</scope>
    <source>
        <strain evidence="7">HMET1</strain>
    </source>
</reference>
<evidence type="ECO:0000256" key="4">
    <source>
        <dbReference type="RuleBase" id="RU004364"/>
    </source>
</evidence>
<dbReference type="AlphaFoldDB" id="A0A1Q6DUD8"/>
<dbReference type="NCBIfam" id="NF003085">
    <property type="entry name" value="PRK04012.1-5"/>
    <property type="match status" value="1"/>
</dbReference>
<dbReference type="InParanoid" id="A0A1Q6DUD8"/>
<dbReference type="InterPro" id="IPR006196">
    <property type="entry name" value="RNA-binding_domain_S1_IF1"/>
</dbReference>
<dbReference type="CDD" id="cd05793">
    <property type="entry name" value="S1_IF1A"/>
    <property type="match status" value="1"/>
</dbReference>
<dbReference type="NCBIfam" id="TIGR00523">
    <property type="entry name" value="eIF-1A"/>
    <property type="match status" value="1"/>
</dbReference>
<dbReference type="Pfam" id="PF01176">
    <property type="entry name" value="eIF-1a"/>
    <property type="match status" value="1"/>
</dbReference>
<comment type="function">
    <text evidence="1 2">Seems to be required for maximal rate of protein biosynthesis. Enhances ribosome dissociation into subunits and stabilizes the binding of the initiator Met-tRNA(I) to 40 S ribosomal subunits.</text>
</comment>
<evidence type="ECO:0000313" key="7">
    <source>
        <dbReference type="EMBL" id="OKY77990.1"/>
    </source>
</evidence>
<dbReference type="PROSITE" id="PS50832">
    <property type="entry name" value="S1_IF1_TYPE"/>
    <property type="match status" value="1"/>
</dbReference>
<dbReference type="Proteomes" id="UP000185744">
    <property type="component" value="Unassembled WGS sequence"/>
</dbReference>
<proteinExistence type="inferred from homology"/>
<evidence type="ECO:0000259" key="6">
    <source>
        <dbReference type="PROSITE" id="PS50832"/>
    </source>
</evidence>
<dbReference type="Gene3D" id="2.40.50.140">
    <property type="entry name" value="Nucleic acid-binding proteins"/>
    <property type="match status" value="1"/>
</dbReference>
<dbReference type="STRING" id="1903181.BTN85_0468"/>
<dbReference type="EMBL" id="MSDW01000001">
    <property type="protein sequence ID" value="OKY77990.1"/>
    <property type="molecule type" value="Genomic_DNA"/>
</dbReference>
<dbReference type="PANTHER" id="PTHR21668">
    <property type="entry name" value="EIF-1A"/>
    <property type="match status" value="1"/>
</dbReference>
<keyword evidence="2 3" id="KW-0396">Initiation factor</keyword>
<evidence type="ECO:0000256" key="1">
    <source>
        <dbReference type="ARBA" id="ARBA00025502"/>
    </source>
</evidence>
<sequence>MSDEEEKTNRSPRLPNSDEQMARVISMLGANRVKVYSEDGEKRIARIPGKMQKRNWIREDDVVIIEPWDFQDEKADIKWRYKQWDVRWLKNHDKLKV</sequence>
<dbReference type="HAMAP" id="MF_00216">
    <property type="entry name" value="aIF_1A"/>
    <property type="match status" value="1"/>
</dbReference>
<evidence type="ECO:0000313" key="8">
    <source>
        <dbReference type="Proteomes" id="UP000185744"/>
    </source>
</evidence>
<dbReference type="NCBIfam" id="NF003084">
    <property type="entry name" value="PRK04012.1-3"/>
    <property type="match status" value="1"/>
</dbReference>
<organism evidence="7 8">
    <name type="scientific">Methanohalarchaeum thermophilum</name>
    <dbReference type="NCBI Taxonomy" id="1903181"/>
    <lineage>
        <taxon>Archaea</taxon>
        <taxon>Methanobacteriati</taxon>
        <taxon>Methanobacteriota</taxon>
        <taxon>Methanonatronarchaeia</taxon>
        <taxon>Methanonatronarchaeales</taxon>
        <taxon>Methanonatronarchaeaceae</taxon>
        <taxon>Candidatus Methanohalarchaeum</taxon>
    </lineage>
</organism>
<evidence type="ECO:0000256" key="5">
    <source>
        <dbReference type="SAM" id="MobiDB-lite"/>
    </source>
</evidence>